<keyword evidence="5 6" id="KW-0472">Membrane</keyword>
<comment type="subcellular location">
    <subcellularLocation>
        <location evidence="1">Cell membrane</location>
        <topology evidence="1">Multi-pass membrane protein</topology>
    </subcellularLocation>
</comment>
<dbReference type="GO" id="GO:0005886">
    <property type="term" value="C:plasma membrane"/>
    <property type="evidence" value="ECO:0007669"/>
    <property type="project" value="UniProtKB-SubCell"/>
</dbReference>
<protein>
    <recommendedName>
        <fullName evidence="7">Single cache domain-containing protein</fullName>
    </recommendedName>
</protein>
<proteinExistence type="predicted"/>
<keyword evidence="2" id="KW-1003">Cell membrane</keyword>
<keyword evidence="4 6" id="KW-1133">Transmembrane helix</keyword>
<gene>
    <name evidence="8" type="ORF">FVP60_00970</name>
</gene>
<dbReference type="Pfam" id="PF17203">
    <property type="entry name" value="sCache_3_2"/>
    <property type="match status" value="1"/>
</dbReference>
<evidence type="ECO:0000256" key="1">
    <source>
        <dbReference type="ARBA" id="ARBA00004651"/>
    </source>
</evidence>
<dbReference type="Proteomes" id="UP000321196">
    <property type="component" value="Unassembled WGS sequence"/>
</dbReference>
<feature type="domain" description="Single cache" evidence="7">
    <location>
        <begin position="34"/>
        <end position="164"/>
    </location>
</feature>
<comment type="caution">
    <text evidence="8">The sequence shown here is derived from an EMBL/GenBank/DDBJ whole genome shotgun (WGS) entry which is preliminary data.</text>
</comment>
<dbReference type="InterPro" id="IPR033463">
    <property type="entry name" value="sCache_3"/>
</dbReference>
<evidence type="ECO:0000256" key="4">
    <source>
        <dbReference type="ARBA" id="ARBA00022989"/>
    </source>
</evidence>
<name>A0A5C8HQ33_9MICO</name>
<dbReference type="RefSeq" id="WP_147824408.1">
    <property type="nucleotide sequence ID" value="NZ_BAAARG010000001.1"/>
</dbReference>
<keyword evidence="3 6" id="KW-0812">Transmembrane</keyword>
<dbReference type="SUPFAM" id="SSF103190">
    <property type="entry name" value="Sensory domain-like"/>
    <property type="match status" value="1"/>
</dbReference>
<sequence>MKRAMTLRTWIALLQSVIMVVVIVGTGVTVALIQQAQLREAYTERMKVLAFSVAEVPTVINAFDDSDPSLVIQPLAELVREAAGVTYVVVSNVDGIRYSHPNADRIGEPVSTKPTAAETGTVWSGTEVGTLGQSWRVKVPVYGADYRVIGQVSVGTLESQIAEENQDNIVLLAIALGIATLIGVVLSTIVAEFCAEKDVRR</sequence>
<dbReference type="AlphaFoldDB" id="A0A5C8HQ33"/>
<keyword evidence="9" id="KW-1185">Reference proteome</keyword>
<dbReference type="InterPro" id="IPR029151">
    <property type="entry name" value="Sensor-like_sf"/>
</dbReference>
<organism evidence="8 9">
    <name type="scientific">Microbacterium mitrae</name>
    <dbReference type="NCBI Taxonomy" id="664640"/>
    <lineage>
        <taxon>Bacteria</taxon>
        <taxon>Bacillati</taxon>
        <taxon>Actinomycetota</taxon>
        <taxon>Actinomycetes</taxon>
        <taxon>Micrococcales</taxon>
        <taxon>Microbacteriaceae</taxon>
        <taxon>Microbacterium</taxon>
    </lineage>
</organism>
<feature type="transmembrane region" description="Helical" evidence="6">
    <location>
        <begin position="169"/>
        <end position="195"/>
    </location>
</feature>
<feature type="transmembrane region" description="Helical" evidence="6">
    <location>
        <begin position="12"/>
        <end position="33"/>
    </location>
</feature>
<evidence type="ECO:0000256" key="6">
    <source>
        <dbReference type="SAM" id="Phobius"/>
    </source>
</evidence>
<evidence type="ECO:0000256" key="5">
    <source>
        <dbReference type="ARBA" id="ARBA00023136"/>
    </source>
</evidence>
<dbReference type="Gene3D" id="3.30.450.20">
    <property type="entry name" value="PAS domain"/>
    <property type="match status" value="1"/>
</dbReference>
<dbReference type="EMBL" id="VRSW01000001">
    <property type="protein sequence ID" value="TXK05597.1"/>
    <property type="molecule type" value="Genomic_DNA"/>
</dbReference>
<dbReference type="OrthoDB" id="9792686at2"/>
<accession>A0A5C8HQ33</accession>
<evidence type="ECO:0000259" key="7">
    <source>
        <dbReference type="Pfam" id="PF17203"/>
    </source>
</evidence>
<evidence type="ECO:0000256" key="2">
    <source>
        <dbReference type="ARBA" id="ARBA00022475"/>
    </source>
</evidence>
<reference evidence="8 9" key="1">
    <citation type="submission" date="2019-08" db="EMBL/GenBank/DDBJ databases">
        <authorList>
            <person name="Dong K."/>
        </authorList>
    </citation>
    <scope>NUCLEOTIDE SEQUENCE [LARGE SCALE GENOMIC DNA]</scope>
    <source>
        <strain evidence="8 9">M4-8</strain>
    </source>
</reference>
<evidence type="ECO:0000313" key="8">
    <source>
        <dbReference type="EMBL" id="TXK05597.1"/>
    </source>
</evidence>
<evidence type="ECO:0000313" key="9">
    <source>
        <dbReference type="Proteomes" id="UP000321196"/>
    </source>
</evidence>
<evidence type="ECO:0000256" key="3">
    <source>
        <dbReference type="ARBA" id="ARBA00022692"/>
    </source>
</evidence>